<dbReference type="Proteomes" id="UP000244064">
    <property type="component" value="Unassembled WGS sequence"/>
</dbReference>
<evidence type="ECO:0000313" key="4">
    <source>
        <dbReference type="Proteomes" id="UP000244064"/>
    </source>
</evidence>
<name>A0A2T5PE48_9PSED</name>
<reference evidence="3 4" key="1">
    <citation type="submission" date="2018-04" db="EMBL/GenBank/DDBJ databases">
        <title>Pseudomonas sp. nov., isolated from mangrove soil.</title>
        <authorList>
            <person name="Chen C."/>
        </authorList>
    </citation>
    <scope>NUCLEOTIDE SEQUENCE [LARGE SCALE GENOMIC DNA]</scope>
    <source>
        <strain evidence="3 4">TC-11</strain>
    </source>
</reference>
<dbReference type="InterPro" id="IPR001638">
    <property type="entry name" value="Solute-binding_3/MltF_N"/>
</dbReference>
<proteinExistence type="predicted"/>
<keyword evidence="4" id="KW-1185">Reference proteome</keyword>
<dbReference type="Pfam" id="PF00497">
    <property type="entry name" value="SBP_bac_3"/>
    <property type="match status" value="1"/>
</dbReference>
<feature type="signal peptide" evidence="1">
    <location>
        <begin position="1"/>
        <end position="20"/>
    </location>
</feature>
<dbReference type="AlphaFoldDB" id="A0A2T5PE48"/>
<sequence length="272" mass="30529">MVKLRYLMLLVFGLSGVCQAQPPVVVVGYYDFPPSVSTTAEGRATGPLVDLLTRLLQRAGYTPEFRGLPIARLYNDMREGRVHLWAGAPDKPELRGHVLESDRPLSEVRLNLYHLPETPAPRVLEDMNGKVVIMLSGYSYWPRTRELLFDPAREIKELRTNHRASALALLLRKRGDYLLDYQLPMEQTIRDAGLPPLPHVMVEALPIRLIISRKSDNAPLLLQRLDAAFDQMLAEGEDMTMPSTALPPGPAWPQVEERSEVLLAPVGDLPAR</sequence>
<accession>A0A2T5PE48</accession>
<keyword evidence="1" id="KW-0732">Signal</keyword>
<evidence type="ECO:0000313" key="3">
    <source>
        <dbReference type="EMBL" id="PTU76012.1"/>
    </source>
</evidence>
<feature type="domain" description="Solute-binding protein family 3/N-terminal" evidence="2">
    <location>
        <begin position="26"/>
        <end position="237"/>
    </location>
</feature>
<dbReference type="SUPFAM" id="SSF53850">
    <property type="entry name" value="Periplasmic binding protein-like II"/>
    <property type="match status" value="1"/>
</dbReference>
<protein>
    <submittedName>
        <fullName evidence="3">Bifunctional lytic transglycosylase/amino acid ABC transporter substrate-binding protein</fullName>
    </submittedName>
</protein>
<dbReference type="Gene3D" id="3.40.190.10">
    <property type="entry name" value="Periplasmic binding protein-like II"/>
    <property type="match status" value="2"/>
</dbReference>
<evidence type="ECO:0000259" key="2">
    <source>
        <dbReference type="Pfam" id="PF00497"/>
    </source>
</evidence>
<comment type="caution">
    <text evidence="3">The sequence shown here is derived from an EMBL/GenBank/DDBJ whole genome shotgun (WGS) entry which is preliminary data.</text>
</comment>
<dbReference type="EMBL" id="QASN01000003">
    <property type="protein sequence ID" value="PTU76012.1"/>
    <property type="molecule type" value="Genomic_DNA"/>
</dbReference>
<evidence type="ECO:0000256" key="1">
    <source>
        <dbReference type="SAM" id="SignalP"/>
    </source>
</evidence>
<organism evidence="3 4">
    <name type="scientific">Pseudomonas mangrovi</name>
    <dbReference type="NCBI Taxonomy" id="2161748"/>
    <lineage>
        <taxon>Bacteria</taxon>
        <taxon>Pseudomonadati</taxon>
        <taxon>Pseudomonadota</taxon>
        <taxon>Gammaproteobacteria</taxon>
        <taxon>Pseudomonadales</taxon>
        <taxon>Pseudomonadaceae</taxon>
        <taxon>Pseudomonas</taxon>
    </lineage>
</organism>
<gene>
    <name evidence="3" type="ORF">DBO85_02725</name>
</gene>
<feature type="chain" id="PRO_5015530726" evidence="1">
    <location>
        <begin position="21"/>
        <end position="272"/>
    </location>
</feature>